<dbReference type="OrthoDB" id="241541at2"/>
<name>M5U2G8_9BACT</name>
<keyword evidence="1" id="KW-0472">Membrane</keyword>
<keyword evidence="1" id="KW-1133">Transmembrane helix</keyword>
<dbReference type="Pfam" id="PF07596">
    <property type="entry name" value="SBP_bac_10"/>
    <property type="match status" value="1"/>
</dbReference>
<evidence type="ECO:0000313" key="4">
    <source>
        <dbReference type="Proteomes" id="UP000011885"/>
    </source>
</evidence>
<feature type="transmembrane region" description="Helical" evidence="1">
    <location>
        <begin position="29"/>
        <end position="53"/>
    </location>
</feature>
<dbReference type="EMBL" id="ANOH01000215">
    <property type="protein sequence ID" value="EMI55469.1"/>
    <property type="molecule type" value="Genomic_DNA"/>
</dbReference>
<organism evidence="3 4">
    <name type="scientific">Rhodopirellula sallentina SM41</name>
    <dbReference type="NCBI Taxonomy" id="1263870"/>
    <lineage>
        <taxon>Bacteria</taxon>
        <taxon>Pseudomonadati</taxon>
        <taxon>Planctomycetota</taxon>
        <taxon>Planctomycetia</taxon>
        <taxon>Pirellulales</taxon>
        <taxon>Pirellulaceae</taxon>
        <taxon>Rhodopirellula</taxon>
    </lineage>
</organism>
<dbReference type="PANTHER" id="PTHR30093:SF2">
    <property type="entry name" value="TYPE II SECRETION SYSTEM PROTEIN H"/>
    <property type="match status" value="1"/>
</dbReference>
<dbReference type="PATRIC" id="fig|1263870.3.peg.3302"/>
<proteinExistence type="predicted"/>
<dbReference type="InterPro" id="IPR012902">
    <property type="entry name" value="N_methyl_site"/>
</dbReference>
<keyword evidence="4" id="KW-1185">Reference proteome</keyword>
<evidence type="ECO:0000256" key="1">
    <source>
        <dbReference type="SAM" id="Phobius"/>
    </source>
</evidence>
<dbReference type="AlphaFoldDB" id="M5U2G8"/>
<dbReference type="Proteomes" id="UP000011885">
    <property type="component" value="Unassembled WGS sequence"/>
</dbReference>
<accession>M5U2G8</accession>
<evidence type="ECO:0000259" key="2">
    <source>
        <dbReference type="Pfam" id="PF07596"/>
    </source>
</evidence>
<dbReference type="InterPro" id="IPR011453">
    <property type="entry name" value="DUF1559"/>
</dbReference>
<sequence length="444" mass="48177">MNDLDSVRSFVQRNDYSVRSGRNLNRQQAFTLVELLVVIGIIGVLVAILLSAVQNAREASRRAACQSNLKQLGIGLHNYHSAFQSFPIHGVGTNPAEPFADEYWKSCSNANRWRLSFLVGCLPFVEQAALWQVVSNPYDGDANGTVETSPGKSIDGNGPDYPAMGPTPDTPVFDPWTMNVPLFRCPSDPGNGLPAVGRTNYAACVGDSSVELEFGNRDLFVTKVLANNPDLGGDSKQAAAALRGAFVVHQRTRFSDISDGTSTTILVGEIATDLGDYDVRTAEYETRRAVGGNAYDPNVPHRDNPKWCENSFMIDPKQPRRWRQPIPDLGHTPSNGRGFRWADMLPMFSQFNTILPPNSELCIFSAGNSGVYPTSSRHPGGTHVLLADGAVRFVTDSIEAGDSRHPVVHVDGTAARGNQPGAESPFGLWGALGTRASREVDLHL</sequence>
<protein>
    <submittedName>
        <fullName evidence="3">Protein containing DUF1559</fullName>
    </submittedName>
</protein>
<evidence type="ECO:0000313" key="3">
    <source>
        <dbReference type="EMBL" id="EMI55469.1"/>
    </source>
</evidence>
<dbReference type="InterPro" id="IPR045584">
    <property type="entry name" value="Pilin-like"/>
</dbReference>
<feature type="domain" description="DUF1559" evidence="2">
    <location>
        <begin position="54"/>
        <end position="400"/>
    </location>
</feature>
<gene>
    <name evidence="3" type="ORF">RSSM_03112</name>
</gene>
<dbReference type="InterPro" id="IPR027558">
    <property type="entry name" value="Pre_pil_HX9DG_C"/>
</dbReference>
<dbReference type="PANTHER" id="PTHR30093">
    <property type="entry name" value="GENERAL SECRETION PATHWAY PROTEIN G"/>
    <property type="match status" value="1"/>
</dbReference>
<dbReference type="SUPFAM" id="SSF54523">
    <property type="entry name" value="Pili subunits"/>
    <property type="match status" value="1"/>
</dbReference>
<comment type="caution">
    <text evidence="3">The sequence shown here is derived from an EMBL/GenBank/DDBJ whole genome shotgun (WGS) entry which is preliminary data.</text>
</comment>
<dbReference type="NCBIfam" id="TIGR04294">
    <property type="entry name" value="pre_pil_HX9DG"/>
    <property type="match status" value="1"/>
</dbReference>
<keyword evidence="1" id="KW-0812">Transmembrane</keyword>
<dbReference type="Gene3D" id="3.30.700.10">
    <property type="entry name" value="Glycoprotein, Type 4 Pilin"/>
    <property type="match status" value="1"/>
</dbReference>
<reference evidence="3 4" key="1">
    <citation type="journal article" date="2013" name="Mar. Genomics">
        <title>Expression of sulfatases in Rhodopirellula baltica and the diversity of sulfatases in the genus Rhodopirellula.</title>
        <authorList>
            <person name="Wegner C.E."/>
            <person name="Richter-Heitmann T."/>
            <person name="Klindworth A."/>
            <person name="Klockow C."/>
            <person name="Richter M."/>
            <person name="Achstetter T."/>
            <person name="Glockner F.O."/>
            <person name="Harder J."/>
        </authorList>
    </citation>
    <scope>NUCLEOTIDE SEQUENCE [LARGE SCALE GENOMIC DNA]</scope>
    <source>
        <strain evidence="3 4">SM41</strain>
    </source>
</reference>
<dbReference type="Pfam" id="PF07963">
    <property type="entry name" value="N_methyl"/>
    <property type="match status" value="1"/>
</dbReference>
<dbReference type="NCBIfam" id="TIGR02532">
    <property type="entry name" value="IV_pilin_GFxxxE"/>
    <property type="match status" value="1"/>
</dbReference>